<dbReference type="GO" id="GO:0003841">
    <property type="term" value="F:1-acylglycerol-3-phosphate O-acyltransferase activity"/>
    <property type="evidence" value="ECO:0007669"/>
    <property type="project" value="TreeGrafter"/>
</dbReference>
<organism evidence="5 6">
    <name type="scientific">Nitrospirillum iridis</name>
    <dbReference type="NCBI Taxonomy" id="765888"/>
    <lineage>
        <taxon>Bacteria</taxon>
        <taxon>Pseudomonadati</taxon>
        <taxon>Pseudomonadota</taxon>
        <taxon>Alphaproteobacteria</taxon>
        <taxon>Rhodospirillales</taxon>
        <taxon>Azospirillaceae</taxon>
        <taxon>Nitrospirillum</taxon>
    </lineage>
</organism>
<dbReference type="PANTHER" id="PTHR10434">
    <property type="entry name" value="1-ACYL-SN-GLYCEROL-3-PHOSPHATE ACYLTRANSFERASE"/>
    <property type="match status" value="1"/>
</dbReference>
<name>A0A7X0EB93_9PROT</name>
<reference evidence="5 6" key="1">
    <citation type="submission" date="2020-08" db="EMBL/GenBank/DDBJ databases">
        <title>Genomic Encyclopedia of Type Strains, Phase IV (KMG-IV): sequencing the most valuable type-strain genomes for metagenomic binning, comparative biology and taxonomic classification.</title>
        <authorList>
            <person name="Goeker M."/>
        </authorList>
    </citation>
    <scope>NUCLEOTIDE SEQUENCE [LARGE SCALE GENOMIC DNA]</scope>
    <source>
        <strain evidence="5 6">DSM 22198</strain>
    </source>
</reference>
<keyword evidence="6" id="KW-1185">Reference proteome</keyword>
<gene>
    <name evidence="5" type="ORF">FHS74_000948</name>
</gene>
<dbReference type="CDD" id="cd07988">
    <property type="entry name" value="LPLAT_ABO13168-like"/>
    <property type="match status" value="1"/>
</dbReference>
<dbReference type="GO" id="GO:0006654">
    <property type="term" value="P:phosphatidic acid biosynthetic process"/>
    <property type="evidence" value="ECO:0007669"/>
    <property type="project" value="TreeGrafter"/>
</dbReference>
<evidence type="ECO:0000259" key="4">
    <source>
        <dbReference type="SMART" id="SM00563"/>
    </source>
</evidence>
<evidence type="ECO:0000313" key="5">
    <source>
        <dbReference type="EMBL" id="MBB6250407.1"/>
    </source>
</evidence>
<dbReference type="SMART" id="SM00563">
    <property type="entry name" value="PlsC"/>
    <property type="match status" value="1"/>
</dbReference>
<dbReference type="Pfam" id="PF01553">
    <property type="entry name" value="Acyltransferase"/>
    <property type="match status" value="1"/>
</dbReference>
<protein>
    <submittedName>
        <fullName evidence="5">1-acyl-sn-glycerol-3-phosphate acyltransferase</fullName>
    </submittedName>
</protein>
<dbReference type="PANTHER" id="PTHR10434:SF9">
    <property type="entry name" value="PHOSPHOLIPID_GLYCEROL ACYLTRANSFERASE DOMAIN-CONTAINING PROTEIN"/>
    <property type="match status" value="1"/>
</dbReference>
<dbReference type="RefSeq" id="WP_184797922.1">
    <property type="nucleotide sequence ID" value="NZ_JACIIZ010000002.1"/>
</dbReference>
<accession>A0A7X0EB93</accession>
<feature type="domain" description="Phospholipid/glycerol acyltransferase" evidence="4">
    <location>
        <begin position="43"/>
        <end position="162"/>
    </location>
</feature>
<proteinExistence type="predicted"/>
<dbReference type="Proteomes" id="UP000539175">
    <property type="component" value="Unassembled WGS sequence"/>
</dbReference>
<evidence type="ECO:0000256" key="2">
    <source>
        <dbReference type="ARBA" id="ARBA00022679"/>
    </source>
</evidence>
<evidence type="ECO:0000256" key="1">
    <source>
        <dbReference type="ARBA" id="ARBA00005189"/>
    </source>
</evidence>
<keyword evidence="3 5" id="KW-0012">Acyltransferase</keyword>
<dbReference type="SUPFAM" id="SSF69593">
    <property type="entry name" value="Glycerol-3-phosphate (1)-acyltransferase"/>
    <property type="match status" value="1"/>
</dbReference>
<dbReference type="EMBL" id="JACIIZ010000002">
    <property type="protein sequence ID" value="MBB6250407.1"/>
    <property type="molecule type" value="Genomic_DNA"/>
</dbReference>
<keyword evidence="2 5" id="KW-0808">Transferase</keyword>
<dbReference type="InterPro" id="IPR002123">
    <property type="entry name" value="Plipid/glycerol_acylTrfase"/>
</dbReference>
<comment type="pathway">
    <text evidence="1">Lipid metabolism.</text>
</comment>
<evidence type="ECO:0000313" key="6">
    <source>
        <dbReference type="Proteomes" id="UP000539175"/>
    </source>
</evidence>
<comment type="caution">
    <text evidence="5">The sequence shown here is derived from an EMBL/GenBank/DDBJ whole genome shotgun (WGS) entry which is preliminary data.</text>
</comment>
<evidence type="ECO:0000256" key="3">
    <source>
        <dbReference type="ARBA" id="ARBA00023315"/>
    </source>
</evidence>
<sequence length="205" mass="21613">MDGAVGARVPRRGNAFTRGLGRLTMRLMGWRLVGQVPDIPKFVAIAAPHSSNWDFVVAMAVAFAIGVRVTVLGKHTLFKGPLAPLMRFLDVMPVNRAAPQGVVGDCVAAFDAADQLVIGVAPDGTRGGKTGAGGDAGRWKSGFYRIARAARVPVLPVALDYGRREARFGPVLIPTGDEAADLAQLSLFYAGTRGKRRSIGAAVSF</sequence>
<dbReference type="AlphaFoldDB" id="A0A7X0EB93"/>